<dbReference type="AlphaFoldDB" id="A0A8U0HP16"/>
<organism evidence="1 2">
    <name type="scientific">Halorussus limi</name>
    <dbReference type="NCBI Taxonomy" id="2938695"/>
    <lineage>
        <taxon>Archaea</taxon>
        <taxon>Methanobacteriati</taxon>
        <taxon>Methanobacteriota</taxon>
        <taxon>Stenosarchaea group</taxon>
        <taxon>Halobacteria</taxon>
        <taxon>Halobacteriales</taxon>
        <taxon>Haladaptataceae</taxon>
        <taxon>Halorussus</taxon>
    </lineage>
</organism>
<dbReference type="EMBL" id="CP096659">
    <property type="protein sequence ID" value="UPV72772.1"/>
    <property type="molecule type" value="Genomic_DNA"/>
</dbReference>
<proteinExistence type="predicted"/>
<name>A0A8U0HP16_9EURY</name>
<evidence type="ECO:0008006" key="3">
    <source>
        <dbReference type="Google" id="ProtNLM"/>
    </source>
</evidence>
<dbReference type="NCBIfam" id="NF041910">
    <property type="entry name" value="HVO_0416"/>
    <property type="match status" value="1"/>
</dbReference>
<evidence type="ECO:0000313" key="1">
    <source>
        <dbReference type="EMBL" id="UPV72772.1"/>
    </source>
</evidence>
<dbReference type="KEGG" id="halx:M0R89_09440"/>
<dbReference type="GeneID" id="72185421"/>
<reference evidence="1 2" key="1">
    <citation type="submission" date="2022-04" db="EMBL/GenBank/DDBJ databases">
        <title>Diverse halophilic archaea isolated from saline environments.</title>
        <authorList>
            <person name="Cui H.-L."/>
        </authorList>
    </citation>
    <scope>NUCLEOTIDE SEQUENCE [LARGE SCALE GENOMIC DNA]</scope>
    <source>
        <strain evidence="1 2">XZYJT49</strain>
    </source>
</reference>
<dbReference type="RefSeq" id="WP_248648831.1">
    <property type="nucleotide sequence ID" value="NZ_CP096659.1"/>
</dbReference>
<accession>A0A8U0HP16</accession>
<dbReference type="InterPro" id="IPR049695">
    <property type="entry name" value="HVO_0416-like"/>
</dbReference>
<keyword evidence="2" id="KW-1185">Reference proteome</keyword>
<sequence>MATAPTGDDDVFDEFLSERGHETETVGWQEDHNKKQCPECSGLHDTSASECSVCGWRP</sequence>
<dbReference type="Proteomes" id="UP000830729">
    <property type="component" value="Chromosome"/>
</dbReference>
<protein>
    <recommendedName>
        <fullName evidence="3">Small CPxCG-related zinc finger protein</fullName>
    </recommendedName>
</protein>
<gene>
    <name evidence="1" type="ORF">M0R89_09440</name>
</gene>
<evidence type="ECO:0000313" key="2">
    <source>
        <dbReference type="Proteomes" id="UP000830729"/>
    </source>
</evidence>